<dbReference type="InterPro" id="IPR016024">
    <property type="entry name" value="ARM-type_fold"/>
</dbReference>
<proteinExistence type="predicted"/>
<sequence>MAESFAGADTVADAARLRDLRRMKVVALSFLLGATVVFVLCRWAQADGQAPGWVGYVGAAAEAGMVGALADWFAVTALFKHPLGIPIPHTAIIKRKKDQLGEGLGTFVRENFLSPPVIETKLRDAEVAGRVGKWLSESAHADRVAAETATVLRVLIEMLRDDDVQDVIDRMIVRRLAEPHWGPPVGRVLGSLLAENRQEALIQLLADRAFQWSLNAGEVIQRVVERDSPTWSPRFVDHLVGDRIHRELMDFTDKVRRNPDHELRRSATRFLFEFADDLQHDQATIAKADAVKEQLMAREEVANAAATAWRTLKRLVLEGVDDPSSALRTRVAATVVQVGEALRDKAELRDKVDNWIVRAAQHLVAHYGVEITAIITETIERWDAAEASRRIELHVGRDLQFIRINGTVVGALAGLAIYAIAQLMF</sequence>
<dbReference type="SUPFAM" id="SSF48371">
    <property type="entry name" value="ARM repeat"/>
    <property type="match status" value="1"/>
</dbReference>
<dbReference type="PANTHER" id="PTHR38442:SF1">
    <property type="entry name" value="INNER MEMBRANE PROTEIN"/>
    <property type="match status" value="1"/>
</dbReference>
<name>A0A5C7Y528_9MYCO</name>
<evidence type="ECO:0000256" key="1">
    <source>
        <dbReference type="SAM" id="Phobius"/>
    </source>
</evidence>
<dbReference type="Proteomes" id="UP000321797">
    <property type="component" value="Unassembled WGS sequence"/>
</dbReference>
<dbReference type="OrthoDB" id="9769590at2"/>
<evidence type="ECO:0000313" key="2">
    <source>
        <dbReference type="EMBL" id="TXI56797.1"/>
    </source>
</evidence>
<dbReference type="InterPro" id="IPR007383">
    <property type="entry name" value="DUF445"/>
</dbReference>
<comment type="caution">
    <text evidence="2">The sequence shown here is derived from an EMBL/GenBank/DDBJ whole genome shotgun (WGS) entry which is preliminary data.</text>
</comment>
<protein>
    <submittedName>
        <fullName evidence="2">DUF445 domain-containing protein</fullName>
    </submittedName>
</protein>
<feature type="transmembrane region" description="Helical" evidence="1">
    <location>
        <begin position="57"/>
        <end position="79"/>
    </location>
</feature>
<keyword evidence="1" id="KW-0812">Transmembrane</keyword>
<dbReference type="Pfam" id="PF04286">
    <property type="entry name" value="DUF445"/>
    <property type="match status" value="1"/>
</dbReference>
<dbReference type="AlphaFoldDB" id="A0A5C7Y528"/>
<organism evidence="2 3">
    <name type="scientific">Mycolicibacter arupensis</name>
    <dbReference type="NCBI Taxonomy" id="342002"/>
    <lineage>
        <taxon>Bacteria</taxon>
        <taxon>Bacillati</taxon>
        <taxon>Actinomycetota</taxon>
        <taxon>Actinomycetes</taxon>
        <taxon>Mycobacteriales</taxon>
        <taxon>Mycobacteriaceae</taxon>
        <taxon>Mycolicibacter</taxon>
    </lineage>
</organism>
<dbReference type="PANTHER" id="PTHR38442">
    <property type="entry name" value="INNER MEMBRANE PROTEIN-RELATED"/>
    <property type="match status" value="1"/>
</dbReference>
<keyword evidence="1" id="KW-0472">Membrane</keyword>
<dbReference type="GO" id="GO:0005886">
    <property type="term" value="C:plasma membrane"/>
    <property type="evidence" value="ECO:0007669"/>
    <property type="project" value="TreeGrafter"/>
</dbReference>
<dbReference type="EMBL" id="SSGD01000046">
    <property type="protein sequence ID" value="TXI56797.1"/>
    <property type="molecule type" value="Genomic_DNA"/>
</dbReference>
<evidence type="ECO:0000313" key="3">
    <source>
        <dbReference type="Proteomes" id="UP000321797"/>
    </source>
</evidence>
<keyword evidence="1" id="KW-1133">Transmembrane helix</keyword>
<accession>A0A5C7Y528</accession>
<feature type="transmembrane region" description="Helical" evidence="1">
    <location>
        <begin position="401"/>
        <end position="421"/>
    </location>
</feature>
<gene>
    <name evidence="2" type="ORF">E6Q54_09485</name>
</gene>
<reference evidence="2 3" key="1">
    <citation type="submission" date="2018-09" db="EMBL/GenBank/DDBJ databases">
        <title>Metagenome Assembled Genomes from an Advanced Water Purification Facility.</title>
        <authorList>
            <person name="Stamps B.W."/>
            <person name="Spear J.R."/>
        </authorList>
    </citation>
    <scope>NUCLEOTIDE SEQUENCE [LARGE SCALE GENOMIC DNA]</scope>
    <source>
        <strain evidence="2">Bin_29_2</strain>
    </source>
</reference>
<feature type="transmembrane region" description="Helical" evidence="1">
    <location>
        <begin position="25"/>
        <end position="45"/>
    </location>
</feature>